<organism evidence="1 2">
    <name type="scientific">Microbacterium trichothecenolyticum</name>
    <name type="common">Aureobacterium trichothecenolyticum</name>
    <dbReference type="NCBI Taxonomy" id="69370"/>
    <lineage>
        <taxon>Bacteria</taxon>
        <taxon>Bacillati</taxon>
        <taxon>Actinomycetota</taxon>
        <taxon>Actinomycetes</taxon>
        <taxon>Micrococcales</taxon>
        <taxon>Microbacteriaceae</taxon>
        <taxon>Microbacterium</taxon>
    </lineage>
</organism>
<name>A0A0M2HL07_MICTR</name>
<dbReference type="Proteomes" id="UP000034098">
    <property type="component" value="Unassembled WGS sequence"/>
</dbReference>
<evidence type="ECO:0000313" key="1">
    <source>
        <dbReference type="EMBL" id="KJL45585.1"/>
    </source>
</evidence>
<gene>
    <name evidence="1" type="ORF">RS82_00137</name>
</gene>
<proteinExistence type="predicted"/>
<sequence>MSDEPLEPEVHDCITNDLARVNRVDRPAPCRRRDAHWASCEDEDACRGCVPRSATRGLLCAVCWRKVADALARVEDLIVHLRSIEKDAQAVGERVQTTMQKRLVVPDSWLAADDLLDALGASPIPSTASIDEAFAIAADAVDAWADLEAIVSTREGAKRAVVLVKRMNLALRRWPDSEAHYRHVPHMLCPSCSQRTLWRRAPLELGDDLIVECSGSHLMYDEPGSRDWNGEVTRWKLGYPYCEWRMDWDEFARVYGPIFAAVIEAEDRAAGRKKRPRIVLEGETPRRASAECTAGDHGNGCLGLECGCDCHLTRTYSLWSPKQSVDTLRAIAAAEGRKSHV</sequence>
<dbReference type="OrthoDB" id="3251003at2"/>
<protein>
    <submittedName>
        <fullName evidence="1">Uncharacterized protein</fullName>
    </submittedName>
</protein>
<dbReference type="AlphaFoldDB" id="A0A0M2HL07"/>
<accession>A0A0M2HL07</accession>
<evidence type="ECO:0000313" key="2">
    <source>
        <dbReference type="Proteomes" id="UP000034098"/>
    </source>
</evidence>
<dbReference type="PATRIC" id="fig|69370.6.peg.144"/>
<keyword evidence="2" id="KW-1185">Reference proteome</keyword>
<reference evidence="1 2" key="1">
    <citation type="submission" date="2015-02" db="EMBL/GenBank/DDBJ databases">
        <title>Draft genome sequences of ten Microbacterium spp. with emphasis on heavy metal contaminated environments.</title>
        <authorList>
            <person name="Corretto E."/>
        </authorList>
    </citation>
    <scope>NUCLEOTIDE SEQUENCE [LARGE SCALE GENOMIC DNA]</scope>
    <source>
        <strain evidence="1 2">DSM 8608</strain>
    </source>
</reference>
<comment type="caution">
    <text evidence="1">The sequence shown here is derived from an EMBL/GenBank/DDBJ whole genome shotgun (WGS) entry which is preliminary data.</text>
</comment>
<dbReference type="EMBL" id="JYJA01000015">
    <property type="protein sequence ID" value="KJL45585.1"/>
    <property type="molecule type" value="Genomic_DNA"/>
</dbReference>
<dbReference type="RefSeq" id="WP_045296206.1">
    <property type="nucleotide sequence ID" value="NZ_JYJA01000015.1"/>
</dbReference>